<evidence type="ECO:0000313" key="4">
    <source>
        <dbReference type="Proteomes" id="UP001301388"/>
    </source>
</evidence>
<evidence type="ECO:0000256" key="2">
    <source>
        <dbReference type="SAM" id="Phobius"/>
    </source>
</evidence>
<keyword evidence="2" id="KW-0812">Transmembrane</keyword>
<feature type="transmembrane region" description="Helical" evidence="2">
    <location>
        <begin position="40"/>
        <end position="59"/>
    </location>
</feature>
<evidence type="ECO:0000313" key="3">
    <source>
        <dbReference type="EMBL" id="MEA5476767.1"/>
    </source>
</evidence>
<accession>A0ABU5TES5</accession>
<evidence type="ECO:0000256" key="1">
    <source>
        <dbReference type="SAM" id="MobiDB-lite"/>
    </source>
</evidence>
<feature type="compositionally biased region" description="Basic and acidic residues" evidence="1">
    <location>
        <begin position="10"/>
        <end position="27"/>
    </location>
</feature>
<feature type="region of interest" description="Disordered" evidence="1">
    <location>
        <begin position="1"/>
        <end position="33"/>
    </location>
</feature>
<keyword evidence="2" id="KW-0472">Membrane</keyword>
<dbReference type="Proteomes" id="UP001301388">
    <property type="component" value="Unassembled WGS sequence"/>
</dbReference>
<gene>
    <name evidence="3" type="ORF">VB774_03955</name>
</gene>
<protein>
    <submittedName>
        <fullName evidence="3">Uncharacterized protein</fullName>
    </submittedName>
</protein>
<keyword evidence="4" id="KW-1185">Reference proteome</keyword>
<sequence>MPRKKPKGFAGEKSKHNQEMQKLDQGDNTKGNNPPFWVELFVNVMMISKLISAIALSNFRKPKDK</sequence>
<reference evidence="3 4" key="1">
    <citation type="submission" date="2023-12" db="EMBL/GenBank/DDBJ databases">
        <title>Baltic Sea Cyanobacteria.</title>
        <authorList>
            <person name="Delbaje E."/>
            <person name="Fewer D.P."/>
            <person name="Shishido T.K."/>
        </authorList>
    </citation>
    <scope>NUCLEOTIDE SEQUENCE [LARGE SCALE GENOMIC DNA]</scope>
    <source>
        <strain evidence="3 4">UHCC 0370</strain>
    </source>
</reference>
<proteinExistence type="predicted"/>
<keyword evidence="2" id="KW-1133">Transmembrane helix</keyword>
<name>A0ABU5TES5_9CYAN</name>
<dbReference type="RefSeq" id="WP_281009677.1">
    <property type="nucleotide sequence ID" value="NZ_JAYGIE010000010.1"/>
</dbReference>
<organism evidence="3 4">
    <name type="scientific">Pseudanabaena galeata UHCC 0370</name>
    <dbReference type="NCBI Taxonomy" id="3110310"/>
    <lineage>
        <taxon>Bacteria</taxon>
        <taxon>Bacillati</taxon>
        <taxon>Cyanobacteriota</taxon>
        <taxon>Cyanophyceae</taxon>
        <taxon>Pseudanabaenales</taxon>
        <taxon>Pseudanabaenaceae</taxon>
        <taxon>Pseudanabaena</taxon>
    </lineage>
</organism>
<comment type="caution">
    <text evidence="3">The sequence shown here is derived from an EMBL/GenBank/DDBJ whole genome shotgun (WGS) entry which is preliminary data.</text>
</comment>
<dbReference type="EMBL" id="JAYGIE010000010">
    <property type="protein sequence ID" value="MEA5476767.1"/>
    <property type="molecule type" value="Genomic_DNA"/>
</dbReference>